<evidence type="ECO:0008006" key="3">
    <source>
        <dbReference type="Google" id="ProtNLM"/>
    </source>
</evidence>
<name>A0AB73S9D4_9BACI</name>
<evidence type="ECO:0000313" key="2">
    <source>
        <dbReference type="EMBL" id="PEI80315.1"/>
    </source>
</evidence>
<dbReference type="Proteomes" id="UP000220969">
    <property type="component" value="Unassembled WGS sequence"/>
</dbReference>
<organism evidence="2">
    <name type="scientific">Bacillus toyonensis</name>
    <dbReference type="NCBI Taxonomy" id="155322"/>
    <lineage>
        <taxon>Bacteria</taxon>
        <taxon>Bacillati</taxon>
        <taxon>Bacillota</taxon>
        <taxon>Bacilli</taxon>
        <taxon>Bacillales</taxon>
        <taxon>Bacillaceae</taxon>
        <taxon>Bacillus</taxon>
        <taxon>Bacillus cereus group</taxon>
    </lineage>
</organism>
<keyword evidence="1" id="KW-1133">Transmembrane helix</keyword>
<accession>A0AB73S9D4</accession>
<dbReference type="AlphaFoldDB" id="A0AB73S9D4"/>
<evidence type="ECO:0000256" key="1">
    <source>
        <dbReference type="SAM" id="Phobius"/>
    </source>
</evidence>
<sequence>MLQLIMRYRYILSDVLGVNRKERVGIIMVESLILVGFLFTLYKLVDKKQTNLYNDILFPF</sequence>
<comment type="caution">
    <text evidence="2">The sequence shown here is derived from an EMBL/GenBank/DDBJ whole genome shotgun (WGS) entry which is preliminary data.</text>
</comment>
<protein>
    <recommendedName>
        <fullName evidence="3">ABC transporter permease</fullName>
    </recommendedName>
</protein>
<reference evidence="2" key="1">
    <citation type="submission" date="2017-09" db="EMBL/GenBank/DDBJ databases">
        <title>Large-scale bioinformatics analysis of Bacillus genomes uncovers conserved roles of natural products in bacterial physiology.</title>
        <authorList>
            <consortium name="Agbiome Team Llc"/>
            <person name="Bleich R.M."/>
            <person name="Kirk G.J."/>
            <person name="Santa Maria K.C."/>
            <person name="Allen S.E."/>
            <person name="Farag S."/>
            <person name="Shank E.A."/>
            <person name="Bowers A."/>
        </authorList>
    </citation>
    <scope>NUCLEOTIDE SEQUENCE</scope>
    <source>
        <strain evidence="2">AFS005430</strain>
    </source>
</reference>
<keyword evidence="1" id="KW-0812">Transmembrane</keyword>
<feature type="transmembrane region" description="Helical" evidence="1">
    <location>
        <begin position="24"/>
        <end position="45"/>
    </location>
</feature>
<proteinExistence type="predicted"/>
<gene>
    <name evidence="2" type="ORF">CN678_31985</name>
</gene>
<dbReference type="EMBL" id="NUEH01000125">
    <property type="protein sequence ID" value="PEI80315.1"/>
    <property type="molecule type" value="Genomic_DNA"/>
</dbReference>
<keyword evidence="1" id="KW-0472">Membrane</keyword>